<reference evidence="2 3" key="1">
    <citation type="submission" date="2020-08" db="EMBL/GenBank/DDBJ databases">
        <title>Novel species isolated from subtropical streams in China.</title>
        <authorList>
            <person name="Lu H."/>
        </authorList>
    </citation>
    <scope>NUCLEOTIDE SEQUENCE [LARGE SCALE GENOMIC DNA]</scope>
    <source>
        <strain evidence="2 3">LX15W</strain>
    </source>
</reference>
<sequence length="196" mass="21504">MKSILALLALALVGCASSPPFQSVPLGAKFELLGAIVQAPNEPDWYLIGVNQVNLALGKRLPSRSESLIASSTFFMFEYNADDDTYLNQIMKERAAKNDATRFTVVSVTNELVDFKGARCFTYKTSSADHGAKGVTGNATQYLKTMGMVCRHPSNKAIAVQIEVSHRSPVQEFPTAYLPVANKFIQELQLVDNKVR</sequence>
<comment type="caution">
    <text evidence="2">The sequence shown here is derived from an EMBL/GenBank/DDBJ whole genome shotgun (WGS) entry which is preliminary data.</text>
</comment>
<accession>A0ABR6YEW3</accession>
<dbReference type="PROSITE" id="PS51257">
    <property type="entry name" value="PROKAR_LIPOPROTEIN"/>
    <property type="match status" value="1"/>
</dbReference>
<evidence type="ECO:0008006" key="4">
    <source>
        <dbReference type="Google" id="ProtNLM"/>
    </source>
</evidence>
<name>A0ABR6YEW3_9BURK</name>
<gene>
    <name evidence="2" type="ORF">H8K55_16015</name>
</gene>
<evidence type="ECO:0000313" key="3">
    <source>
        <dbReference type="Proteomes" id="UP000624279"/>
    </source>
</evidence>
<feature type="signal peptide" evidence="1">
    <location>
        <begin position="1"/>
        <end position="22"/>
    </location>
</feature>
<dbReference type="EMBL" id="JACOGA010000015">
    <property type="protein sequence ID" value="MBC3875095.1"/>
    <property type="molecule type" value="Genomic_DNA"/>
</dbReference>
<organism evidence="2 3">
    <name type="scientific">Undibacterium flavidum</name>
    <dbReference type="NCBI Taxonomy" id="2762297"/>
    <lineage>
        <taxon>Bacteria</taxon>
        <taxon>Pseudomonadati</taxon>
        <taxon>Pseudomonadota</taxon>
        <taxon>Betaproteobacteria</taxon>
        <taxon>Burkholderiales</taxon>
        <taxon>Oxalobacteraceae</taxon>
        <taxon>Undibacterium</taxon>
    </lineage>
</organism>
<keyword evidence="3" id="KW-1185">Reference proteome</keyword>
<feature type="chain" id="PRO_5046973457" description="Lipoprotein" evidence="1">
    <location>
        <begin position="23"/>
        <end position="196"/>
    </location>
</feature>
<protein>
    <recommendedName>
        <fullName evidence="4">Lipoprotein</fullName>
    </recommendedName>
</protein>
<proteinExistence type="predicted"/>
<dbReference type="Proteomes" id="UP000624279">
    <property type="component" value="Unassembled WGS sequence"/>
</dbReference>
<evidence type="ECO:0000256" key="1">
    <source>
        <dbReference type="SAM" id="SignalP"/>
    </source>
</evidence>
<keyword evidence="1" id="KW-0732">Signal</keyword>
<evidence type="ECO:0000313" key="2">
    <source>
        <dbReference type="EMBL" id="MBC3875095.1"/>
    </source>
</evidence>
<dbReference type="RefSeq" id="WP_186943071.1">
    <property type="nucleotide sequence ID" value="NZ_JACOGA010000015.1"/>
</dbReference>